<reference evidence="7" key="1">
    <citation type="journal article" date="2021" name="Front. Plant Sci.">
        <title>Chromosome-Scale Genome Assembly for Chinese Sour Jujube and Insights Into Its Genome Evolution and Domestication Signature.</title>
        <authorList>
            <person name="Shen L.-Y."/>
            <person name="Luo H."/>
            <person name="Wang X.-L."/>
            <person name="Wang X.-M."/>
            <person name="Qiu X.-J."/>
            <person name="Liu H."/>
            <person name="Zhou S.-S."/>
            <person name="Jia K.-H."/>
            <person name="Nie S."/>
            <person name="Bao Y.-T."/>
            <person name="Zhang R.-G."/>
            <person name="Yun Q.-Z."/>
            <person name="Chai Y.-H."/>
            <person name="Lu J.-Y."/>
            <person name="Li Y."/>
            <person name="Zhao S.-W."/>
            <person name="Mao J.-F."/>
            <person name="Jia S.-G."/>
            <person name="Mao Y.-M."/>
        </authorList>
    </citation>
    <scope>NUCLEOTIDE SEQUENCE</scope>
    <source>
        <strain evidence="7">AT0</strain>
        <tissue evidence="7">Leaf</tissue>
    </source>
</reference>
<keyword evidence="1" id="KW-0677">Repeat</keyword>
<dbReference type="Pfam" id="PF00931">
    <property type="entry name" value="NB-ARC"/>
    <property type="match status" value="1"/>
</dbReference>
<dbReference type="PRINTS" id="PR00364">
    <property type="entry name" value="DISEASERSIST"/>
</dbReference>
<gene>
    <name evidence="7" type="ORF">FEM48_Zijuj11G0133500</name>
</gene>
<keyword evidence="2" id="KW-0547">Nucleotide-binding</keyword>
<protein>
    <recommendedName>
        <fullName evidence="9">Disease resistance protein RPM1-like</fullName>
    </recommendedName>
</protein>
<dbReference type="InterPro" id="IPR002182">
    <property type="entry name" value="NB-ARC"/>
</dbReference>
<feature type="domain" description="NB-ARC" evidence="4">
    <location>
        <begin position="176"/>
        <end position="253"/>
    </location>
</feature>
<proteinExistence type="predicted"/>
<dbReference type="GO" id="GO:0043531">
    <property type="term" value="F:ADP binding"/>
    <property type="evidence" value="ECO:0007669"/>
    <property type="project" value="InterPro"/>
</dbReference>
<dbReference type="PANTHER" id="PTHR19338:SF32">
    <property type="entry name" value="OS06G0287500 PROTEIN"/>
    <property type="match status" value="1"/>
</dbReference>
<dbReference type="CDD" id="cd14798">
    <property type="entry name" value="RX-CC_like"/>
    <property type="match status" value="1"/>
</dbReference>
<feature type="domain" description="Disease resistance R13L4/SHOC-2-like LRR" evidence="6">
    <location>
        <begin position="303"/>
        <end position="611"/>
    </location>
</feature>
<dbReference type="Pfam" id="PF23598">
    <property type="entry name" value="LRR_14"/>
    <property type="match status" value="1"/>
</dbReference>
<dbReference type="GO" id="GO:0051707">
    <property type="term" value="P:response to other organism"/>
    <property type="evidence" value="ECO:0007669"/>
    <property type="project" value="UniProtKB-ARBA"/>
</dbReference>
<dbReference type="EMBL" id="JAEACU010000011">
    <property type="protein sequence ID" value="KAH7514844.1"/>
    <property type="molecule type" value="Genomic_DNA"/>
</dbReference>
<comment type="caution">
    <text evidence="7">The sequence shown here is derived from an EMBL/GenBank/DDBJ whole genome shotgun (WGS) entry which is preliminary data.</text>
</comment>
<evidence type="ECO:0000259" key="5">
    <source>
        <dbReference type="Pfam" id="PF18052"/>
    </source>
</evidence>
<dbReference type="Proteomes" id="UP000813462">
    <property type="component" value="Unassembled WGS sequence"/>
</dbReference>
<dbReference type="PANTHER" id="PTHR19338">
    <property type="entry name" value="TRANSLOCASE OF INNER MITOCHONDRIAL MEMBRANE 13 HOMOLOG"/>
    <property type="match status" value="1"/>
</dbReference>
<dbReference type="Pfam" id="PF18052">
    <property type="entry name" value="Rx_N"/>
    <property type="match status" value="1"/>
</dbReference>
<dbReference type="SUPFAM" id="SSF52058">
    <property type="entry name" value="L domain-like"/>
    <property type="match status" value="1"/>
</dbReference>
<dbReference type="Gene3D" id="3.80.10.10">
    <property type="entry name" value="Ribonuclease Inhibitor"/>
    <property type="match status" value="1"/>
</dbReference>
<keyword evidence="3" id="KW-0611">Plant defense</keyword>
<evidence type="ECO:0008006" key="9">
    <source>
        <dbReference type="Google" id="ProtNLM"/>
    </source>
</evidence>
<name>A0A978UJ63_ZIZJJ</name>
<sequence length="672" mass="76970">MAESVVTFLLQKLDSFAHEKANLLCRIREEAEHVRDELERIRAFLRDADAKEEGDEELRVWIKQVREVSHDIEDLLDEFLLRFSNHGNPHGFYGRLYNLARIIKNLKARHRIASGLQASRSRVTNISEGHQRYRYKLNFIEEGSSTSPVTANNNWHDLRGDALCLEEAKLVGIDKHKPYLIDELIGGSSELQVVAVAGMGGLGKTTLVRQVYKDDAVKRHFQHHAWVTVSQVFKLEDVVRDIVQQLFDEIKQTLPQDADSSDSDQNFVSIIGEQSRALPEKPRRLSIHKPLENVGGEHNLSSLRSLFYFGAKHDSISNFSMSIFFNSGLRLLEVLNCRGAPLNKFPKEILKLYNLRYLSLRDTNVSSIPKSIGKLQKLYSLDLRYTYVTELPVEILQLKQLRQLLVYRYVHEFTTSIEVVGFKALRGLETLSSLQSLCYIEVNQGDSNLMKSLGELTQLRRLCILKLKAEDGNYLCSSIEKLRFVLSLSLVSISPDEVLDLQNMSSPPQCLRHLELSGRLETFPHWISYLSNLSHVGLQWSRLQVNPFESLQALPNLVVIEFVKAYDGETLYFKAEGFKMLKMLALGKFDRLKRVTIEKGALPVLEKLSFTDCKLLEEVPSGIEDLRNLQELELVDMSNEFLMKLRQRTDLMHIPDVFIGRETDCGLDGYFL</sequence>
<dbReference type="GO" id="GO:0006952">
    <property type="term" value="P:defense response"/>
    <property type="evidence" value="ECO:0007669"/>
    <property type="project" value="UniProtKB-KW"/>
</dbReference>
<evidence type="ECO:0000313" key="7">
    <source>
        <dbReference type="EMBL" id="KAH7514844.1"/>
    </source>
</evidence>
<feature type="domain" description="Disease resistance N-terminal" evidence="5">
    <location>
        <begin position="5"/>
        <end position="87"/>
    </location>
</feature>
<evidence type="ECO:0000256" key="1">
    <source>
        <dbReference type="ARBA" id="ARBA00022737"/>
    </source>
</evidence>
<accession>A0A978UJ63</accession>
<evidence type="ECO:0000256" key="2">
    <source>
        <dbReference type="ARBA" id="ARBA00022741"/>
    </source>
</evidence>
<evidence type="ECO:0000313" key="8">
    <source>
        <dbReference type="Proteomes" id="UP000813462"/>
    </source>
</evidence>
<evidence type="ECO:0000259" key="4">
    <source>
        <dbReference type="Pfam" id="PF00931"/>
    </source>
</evidence>
<evidence type="ECO:0000259" key="6">
    <source>
        <dbReference type="Pfam" id="PF23598"/>
    </source>
</evidence>
<dbReference type="AlphaFoldDB" id="A0A978UJ63"/>
<dbReference type="InterPro" id="IPR055414">
    <property type="entry name" value="LRR_R13L4/SHOC2-like"/>
</dbReference>
<dbReference type="InterPro" id="IPR032675">
    <property type="entry name" value="LRR_dom_sf"/>
</dbReference>
<dbReference type="SUPFAM" id="SSF52540">
    <property type="entry name" value="P-loop containing nucleoside triphosphate hydrolases"/>
    <property type="match status" value="1"/>
</dbReference>
<dbReference type="InterPro" id="IPR041118">
    <property type="entry name" value="Rx_N"/>
</dbReference>
<dbReference type="InterPro" id="IPR038005">
    <property type="entry name" value="RX-like_CC"/>
</dbReference>
<organism evidence="7 8">
    <name type="scientific">Ziziphus jujuba var. spinosa</name>
    <dbReference type="NCBI Taxonomy" id="714518"/>
    <lineage>
        <taxon>Eukaryota</taxon>
        <taxon>Viridiplantae</taxon>
        <taxon>Streptophyta</taxon>
        <taxon>Embryophyta</taxon>
        <taxon>Tracheophyta</taxon>
        <taxon>Spermatophyta</taxon>
        <taxon>Magnoliopsida</taxon>
        <taxon>eudicotyledons</taxon>
        <taxon>Gunneridae</taxon>
        <taxon>Pentapetalae</taxon>
        <taxon>rosids</taxon>
        <taxon>fabids</taxon>
        <taxon>Rosales</taxon>
        <taxon>Rhamnaceae</taxon>
        <taxon>Paliureae</taxon>
        <taxon>Ziziphus</taxon>
    </lineage>
</organism>
<evidence type="ECO:0000256" key="3">
    <source>
        <dbReference type="ARBA" id="ARBA00022821"/>
    </source>
</evidence>
<dbReference type="Gene3D" id="3.40.50.300">
    <property type="entry name" value="P-loop containing nucleotide triphosphate hydrolases"/>
    <property type="match status" value="1"/>
</dbReference>
<dbReference type="Gene3D" id="1.20.5.4130">
    <property type="match status" value="1"/>
</dbReference>
<dbReference type="InterPro" id="IPR027417">
    <property type="entry name" value="P-loop_NTPase"/>
</dbReference>